<feature type="region of interest" description="Disordered" evidence="16">
    <location>
        <begin position="526"/>
        <end position="572"/>
    </location>
</feature>
<evidence type="ECO:0000256" key="11">
    <source>
        <dbReference type="ARBA" id="ARBA00038856"/>
    </source>
</evidence>
<dbReference type="GO" id="GO:0008203">
    <property type="term" value="P:cholesterol metabolic process"/>
    <property type="evidence" value="ECO:0007669"/>
    <property type="project" value="UniProtKB-KW"/>
</dbReference>
<evidence type="ECO:0000256" key="8">
    <source>
        <dbReference type="ARBA" id="ARBA00023166"/>
    </source>
</evidence>
<dbReference type="InterPro" id="IPR017896">
    <property type="entry name" value="4Fe4S_Fe-S-bd"/>
</dbReference>
<keyword evidence="3" id="KW-0153">Cholesterol metabolism</keyword>
<dbReference type="GO" id="GO:0016995">
    <property type="term" value="F:cholesterol oxidase activity"/>
    <property type="evidence" value="ECO:0007669"/>
    <property type="project" value="UniProtKB-EC"/>
</dbReference>
<evidence type="ECO:0000256" key="10">
    <source>
        <dbReference type="ARBA" id="ARBA00023235"/>
    </source>
</evidence>
<dbReference type="RefSeq" id="WP_005453386.1">
    <property type="nucleotide sequence ID" value="NZ_CM001440.1"/>
</dbReference>
<keyword evidence="19" id="KW-1185">Reference proteome</keyword>
<keyword evidence="8" id="KW-1207">Sterol metabolism</keyword>
<dbReference type="STRING" id="882082.SaccyDRAFT_0570"/>
<evidence type="ECO:0000256" key="9">
    <source>
        <dbReference type="ARBA" id="ARBA00023221"/>
    </source>
</evidence>
<dbReference type="Proteomes" id="UP000002791">
    <property type="component" value="Chromosome"/>
</dbReference>
<evidence type="ECO:0000256" key="3">
    <source>
        <dbReference type="ARBA" id="ARBA00022548"/>
    </source>
</evidence>
<dbReference type="eggNOG" id="COG2303">
    <property type="taxonomic scope" value="Bacteria"/>
</dbReference>
<dbReference type="EC" id="1.1.3.6" evidence="13"/>
<name>H5XH27_9PSEU</name>
<keyword evidence="7" id="KW-0443">Lipid metabolism</keyword>
<evidence type="ECO:0000256" key="4">
    <source>
        <dbReference type="ARBA" id="ARBA00022630"/>
    </source>
</evidence>
<evidence type="ECO:0000256" key="6">
    <source>
        <dbReference type="ARBA" id="ARBA00023002"/>
    </source>
</evidence>
<dbReference type="InterPro" id="IPR052542">
    <property type="entry name" value="Cholesterol_Oxidase"/>
</dbReference>
<keyword evidence="9" id="KW-0753">Steroid metabolism</keyword>
<evidence type="ECO:0000256" key="12">
    <source>
        <dbReference type="ARBA" id="ARBA00049645"/>
    </source>
</evidence>
<accession>H5XH27</accession>
<evidence type="ECO:0000256" key="7">
    <source>
        <dbReference type="ARBA" id="ARBA00023098"/>
    </source>
</evidence>
<keyword evidence="5" id="KW-0274">FAD</keyword>
<dbReference type="InterPro" id="IPR036188">
    <property type="entry name" value="FAD/NAD-bd_sf"/>
</dbReference>
<dbReference type="InterPro" id="IPR003953">
    <property type="entry name" value="FAD-dep_OxRdtase_2_FAD-bd"/>
</dbReference>
<dbReference type="PROSITE" id="PS51379">
    <property type="entry name" value="4FE4S_FER_2"/>
    <property type="match status" value="1"/>
</dbReference>
<evidence type="ECO:0000313" key="18">
    <source>
        <dbReference type="EMBL" id="EHR59498.1"/>
    </source>
</evidence>
<evidence type="ECO:0000313" key="19">
    <source>
        <dbReference type="Proteomes" id="UP000002791"/>
    </source>
</evidence>
<evidence type="ECO:0000256" key="2">
    <source>
        <dbReference type="ARBA" id="ARBA00010790"/>
    </source>
</evidence>
<evidence type="ECO:0000259" key="17">
    <source>
        <dbReference type="PROSITE" id="PS51379"/>
    </source>
</evidence>
<comment type="cofactor">
    <cofactor evidence="1">
        <name>FAD</name>
        <dbReference type="ChEBI" id="CHEBI:57692"/>
    </cofactor>
</comment>
<evidence type="ECO:0000256" key="15">
    <source>
        <dbReference type="ARBA" id="ARBA00049778"/>
    </source>
</evidence>
<dbReference type="HOGENOM" id="CLU_002483_2_0_11"/>
<dbReference type="AlphaFoldDB" id="H5XH27"/>
<feature type="domain" description="4Fe-4S ferredoxin-type" evidence="17">
    <location>
        <begin position="183"/>
        <end position="213"/>
    </location>
</feature>
<dbReference type="EC" id="5.3.3.1" evidence="11"/>
<dbReference type="PANTHER" id="PTHR47470">
    <property type="entry name" value="CHOLESTEROL OXIDASE"/>
    <property type="match status" value="1"/>
</dbReference>
<dbReference type="Pfam" id="PF05199">
    <property type="entry name" value="GMC_oxred_C"/>
    <property type="match status" value="1"/>
</dbReference>
<evidence type="ECO:0000256" key="16">
    <source>
        <dbReference type="SAM" id="MobiDB-lite"/>
    </source>
</evidence>
<dbReference type="SUPFAM" id="SSF51905">
    <property type="entry name" value="FAD/NAD(P)-binding domain"/>
    <property type="match status" value="1"/>
</dbReference>
<dbReference type="InterPro" id="IPR000172">
    <property type="entry name" value="GMC_OxRdtase_N"/>
</dbReference>
<evidence type="ECO:0000256" key="14">
    <source>
        <dbReference type="ARBA" id="ARBA00049744"/>
    </source>
</evidence>
<sequence length="572" mass="62607">MTGRNTYRVDYDVVVIGSGFGGSVAALRLTEKGYRVAVVEAGRRFADDEFASTSWDLRRYLWAPALGCFGIQRIHLLKDVMVLAGAGVGGGSLVYANTLYRPLRPFYTDRQWAHITDWESELAPHYDQASRMLGVVTNPTVTPSDEVMRKVAADMGVADTYHPTPVGVYFGEPGKRVSDPYFGGAGPDRTGCTECGSCMTGCRVGAKNTLVKNYLYLAERCGAKVIPLTTVTAVRPRGDDTYEVDVRKTGTSSRRFRTTLTASHVVFAAGTWGTQRLLHDMRDKGVLPHLSGRLGELTRTNSEAIVGAGRTTVDPDRDYSRGVAITSSFHPDPDTHIEPVRYGKGSNAMSLLQTVATDGASEVPRWKQILRFMRKHPVQTLKLLNGYRWSERTVILLVMQSLDNSITTYTRKGWFGRRRYTSRQGHGTPNPTFIPAGYEANRRTAEHIGGIAGGTWGEVFDIPLTAHFIGGAPIGTDPGNGVIDPYHRVFNYPNLHVVDGTAITANLGVNPSLTITAQAERAFSLWPNKGEPDPRPEPGEPYRRVDPVPPRAPAVPSHAPAALRLTPVRGDT</sequence>
<keyword evidence="6" id="KW-0560">Oxidoreductase</keyword>
<feature type="compositionally biased region" description="Basic and acidic residues" evidence="16">
    <location>
        <begin position="530"/>
        <end position="546"/>
    </location>
</feature>
<keyword evidence="4" id="KW-0285">Flavoprotein</keyword>
<dbReference type="Pfam" id="PF00890">
    <property type="entry name" value="FAD_binding_2"/>
    <property type="match status" value="1"/>
</dbReference>
<dbReference type="GO" id="GO:0050660">
    <property type="term" value="F:flavin adenine dinucleotide binding"/>
    <property type="evidence" value="ECO:0007669"/>
    <property type="project" value="InterPro"/>
</dbReference>
<dbReference type="Gene3D" id="3.50.50.60">
    <property type="entry name" value="FAD/NAD(P)-binding domain"/>
    <property type="match status" value="3"/>
</dbReference>
<dbReference type="OrthoDB" id="517968at2"/>
<dbReference type="Pfam" id="PF00732">
    <property type="entry name" value="GMC_oxred_N"/>
    <property type="match status" value="1"/>
</dbReference>
<comment type="pathway">
    <text evidence="12">Steroid metabolism; cholesterol degradation.</text>
</comment>
<proteinExistence type="inferred from homology"/>
<dbReference type="GO" id="GO:0004769">
    <property type="term" value="F:steroid Delta-isomerase activity"/>
    <property type="evidence" value="ECO:0007669"/>
    <property type="project" value="UniProtKB-EC"/>
</dbReference>
<evidence type="ECO:0000256" key="13">
    <source>
        <dbReference type="ARBA" id="ARBA00049723"/>
    </source>
</evidence>
<evidence type="ECO:0000256" key="5">
    <source>
        <dbReference type="ARBA" id="ARBA00022827"/>
    </source>
</evidence>
<protein>
    <recommendedName>
        <fullName evidence="14">Cholesterol oxidase</fullName>
        <ecNumber evidence="13">1.1.3.6</ecNumber>
        <ecNumber evidence="11">5.3.3.1</ecNumber>
    </recommendedName>
    <alternativeName>
        <fullName evidence="15">Cholesterol isomerase</fullName>
    </alternativeName>
</protein>
<organism evidence="18 19">
    <name type="scientific">Saccharomonospora cyanea NA-134</name>
    <dbReference type="NCBI Taxonomy" id="882082"/>
    <lineage>
        <taxon>Bacteria</taxon>
        <taxon>Bacillati</taxon>
        <taxon>Actinomycetota</taxon>
        <taxon>Actinomycetes</taxon>
        <taxon>Pseudonocardiales</taxon>
        <taxon>Pseudonocardiaceae</taxon>
        <taxon>Saccharomonospora</taxon>
    </lineage>
</organism>
<dbReference type="EMBL" id="CM001440">
    <property type="protein sequence ID" value="EHR59498.1"/>
    <property type="molecule type" value="Genomic_DNA"/>
</dbReference>
<dbReference type="PANTHER" id="PTHR47470:SF1">
    <property type="entry name" value="FAD-DEPENDENT OXIDOREDUCTASE 2 FAD BINDING DOMAIN-CONTAINING PROTEIN"/>
    <property type="match status" value="1"/>
</dbReference>
<dbReference type="InterPro" id="IPR007867">
    <property type="entry name" value="GMC_OxRtase_C"/>
</dbReference>
<reference evidence="18 19" key="1">
    <citation type="submission" date="2011-11" db="EMBL/GenBank/DDBJ databases">
        <title>The Noncontiguous Finished sequence of Saccharomonospora cyanea NA-134.</title>
        <authorList>
            <consortium name="US DOE Joint Genome Institute"/>
            <person name="Lucas S."/>
            <person name="Han J."/>
            <person name="Lapidus A."/>
            <person name="Cheng J.-F."/>
            <person name="Goodwin L."/>
            <person name="Pitluck S."/>
            <person name="Peters L."/>
            <person name="Ovchinnikova G."/>
            <person name="Lu M."/>
            <person name="Detter J.C."/>
            <person name="Han C."/>
            <person name="Tapia R."/>
            <person name="Land M."/>
            <person name="Hauser L."/>
            <person name="Kyrpides N."/>
            <person name="Ivanova N."/>
            <person name="Pagani I."/>
            <person name="Brambilla E.-M."/>
            <person name="Klenk H.-P."/>
            <person name="Woyke T."/>
        </authorList>
    </citation>
    <scope>NUCLEOTIDE SEQUENCE [LARGE SCALE GENOMIC DNA]</scope>
    <source>
        <strain evidence="18 19">NA-134</strain>
    </source>
</reference>
<keyword evidence="10" id="KW-0413">Isomerase</keyword>
<gene>
    <name evidence="18" type="ORF">SaccyDRAFT_0570</name>
</gene>
<evidence type="ECO:0000256" key="1">
    <source>
        <dbReference type="ARBA" id="ARBA00001974"/>
    </source>
</evidence>
<comment type="similarity">
    <text evidence="2">Belongs to the GMC oxidoreductase family.</text>
</comment>